<feature type="compositionally biased region" description="Basic and acidic residues" evidence="1">
    <location>
        <begin position="142"/>
        <end position="152"/>
    </location>
</feature>
<feature type="compositionally biased region" description="Polar residues" evidence="1">
    <location>
        <begin position="109"/>
        <end position="136"/>
    </location>
</feature>
<proteinExistence type="predicted"/>
<feature type="region of interest" description="Disordered" evidence="1">
    <location>
        <begin position="305"/>
        <end position="329"/>
    </location>
</feature>
<feature type="region of interest" description="Disordered" evidence="1">
    <location>
        <begin position="771"/>
        <end position="888"/>
    </location>
</feature>
<sequence length="888" mass="101077">MQSFPSSSKYDGRAAFNRPNNIQTNKKEVIHTYAPKYAQLQSTHNLIDQSFSNGSSQINNTSLPSNDDIEYEQSHQQSHYKQIENLDGNDFHNQLSVNNKIKGPKRRANSATSYANSYNKNSNQNEDGPNHQMQMDDNNDSSDQRVLIEKHTIKQKKIKKEGEIDKSSPSDPNNIYAALPEQLAKAQEKKKEEPKTLSPSKSFDYDHLNNRELYNNGPNMEKFFTRLSKKSRKDAVLQRSILARYSQNQVEYVGINKERKKSLLSEKLSKAAQYNTDSFSSNEKSNNDISNAKIQNEDTYEFEFDSAGSASLNSSRDTQQSQENTIKSKQIPFKKEDKFSHLNCRLTSLINYNDLAKAQPKYTKKVKDLNKSNKLIKKEEESNDSEPTVIPPRLFFTRTPLFDDPENPKQREAQRIITSQTLPRPIPKEQVSSSRTYHNDSIMKNDYQNKNKIMNDFTPHTLFNKQNLGPTPQSKAKILGSYSIPSSPHQRRAISNLSIVSPPIICSTPHSQISGRKNRPSSLSSKHSKENNDLFNKKLSKPPIIPNSKLNSTSKSTASTYSDISNIIDDNNDSTNSSNSNINVPIVTGSSDQSNQPNNNTNRIPPIPMARPRKKIPNSQFSRNSLKPISSKSKDDDPLFGNEFDPSVNDENLLAKPRVRVSRRHSSIHRSLIIGENANMIPDLIKLQHLSDNTSPPTSNSSALSTNRSQNVSAPGVFKINPILPKKKQPKEEKVEEIEEIDKNKPIDSISFQMAALEKFKKEKKRKNLEKKGIYYFKKEKKQNKEDENNQSNKEGQLNGENENNQNNESIEEDEGQNNNDENKENQNDEDNEEHSEIPRKASILISNEFENEDKTSTNDIDENEDVDFDDNENEDEEIKELSESSDK</sequence>
<feature type="region of interest" description="Disordered" evidence="1">
    <location>
        <begin position="506"/>
        <end position="649"/>
    </location>
</feature>
<feature type="compositionally biased region" description="Low complexity" evidence="1">
    <location>
        <begin position="690"/>
        <end position="707"/>
    </location>
</feature>
<dbReference type="EMBL" id="JAPFFF010000017">
    <property type="protein sequence ID" value="KAK8863496.1"/>
    <property type="molecule type" value="Genomic_DNA"/>
</dbReference>
<feature type="compositionally biased region" description="Basic and acidic residues" evidence="1">
    <location>
        <begin position="186"/>
        <end position="195"/>
    </location>
</feature>
<accession>A0ABR2IJV2</accession>
<protein>
    <submittedName>
        <fullName evidence="2">Uncharacterized protein</fullName>
    </submittedName>
</protein>
<feature type="region of interest" description="Disordered" evidence="1">
    <location>
        <begin position="48"/>
        <end position="204"/>
    </location>
</feature>
<feature type="compositionally biased region" description="Acidic residues" evidence="1">
    <location>
        <begin position="860"/>
        <end position="879"/>
    </location>
</feature>
<feature type="compositionally biased region" description="Low complexity" evidence="1">
    <location>
        <begin position="790"/>
        <end position="809"/>
    </location>
</feature>
<gene>
    <name evidence="2" type="ORF">M9Y10_011181</name>
</gene>
<feature type="compositionally biased region" description="Low complexity" evidence="1">
    <location>
        <begin position="595"/>
        <end position="604"/>
    </location>
</feature>
<name>A0ABR2IJV2_9EUKA</name>
<evidence type="ECO:0000313" key="3">
    <source>
        <dbReference type="Proteomes" id="UP001470230"/>
    </source>
</evidence>
<feature type="region of interest" description="Disordered" evidence="1">
    <location>
        <begin position="689"/>
        <end position="740"/>
    </location>
</feature>
<feature type="compositionally biased region" description="Low complexity" evidence="1">
    <location>
        <begin position="559"/>
        <end position="583"/>
    </location>
</feature>
<evidence type="ECO:0000313" key="2">
    <source>
        <dbReference type="EMBL" id="KAK8863496.1"/>
    </source>
</evidence>
<feature type="compositionally biased region" description="Polar residues" evidence="1">
    <location>
        <begin position="308"/>
        <end position="328"/>
    </location>
</feature>
<feature type="compositionally biased region" description="Polar residues" evidence="1">
    <location>
        <begin position="508"/>
        <end position="525"/>
    </location>
</feature>
<reference evidence="2 3" key="1">
    <citation type="submission" date="2024-04" db="EMBL/GenBank/DDBJ databases">
        <title>Tritrichomonas musculus Genome.</title>
        <authorList>
            <person name="Alves-Ferreira E."/>
            <person name="Grigg M."/>
            <person name="Lorenzi H."/>
            <person name="Galac M."/>
        </authorList>
    </citation>
    <scope>NUCLEOTIDE SEQUENCE [LARGE SCALE GENOMIC DNA]</scope>
    <source>
        <strain evidence="2 3">EAF2021</strain>
    </source>
</reference>
<feature type="compositionally biased region" description="Polar residues" evidence="1">
    <location>
        <begin position="548"/>
        <end position="558"/>
    </location>
</feature>
<feature type="compositionally biased region" description="Polar residues" evidence="1">
    <location>
        <begin position="617"/>
        <end position="631"/>
    </location>
</feature>
<feature type="compositionally biased region" description="Polar residues" evidence="1">
    <location>
        <begin position="48"/>
        <end position="65"/>
    </location>
</feature>
<keyword evidence="3" id="KW-1185">Reference proteome</keyword>
<comment type="caution">
    <text evidence="2">The sequence shown here is derived from an EMBL/GenBank/DDBJ whole genome shotgun (WGS) entry which is preliminary data.</text>
</comment>
<organism evidence="2 3">
    <name type="scientific">Tritrichomonas musculus</name>
    <dbReference type="NCBI Taxonomy" id="1915356"/>
    <lineage>
        <taxon>Eukaryota</taxon>
        <taxon>Metamonada</taxon>
        <taxon>Parabasalia</taxon>
        <taxon>Tritrichomonadida</taxon>
        <taxon>Tritrichomonadidae</taxon>
        <taxon>Tritrichomonas</taxon>
    </lineage>
</organism>
<feature type="region of interest" description="Disordered" evidence="1">
    <location>
        <begin position="1"/>
        <end position="28"/>
    </location>
</feature>
<feature type="compositionally biased region" description="Basic and acidic residues" evidence="1">
    <location>
        <begin position="527"/>
        <end position="536"/>
    </location>
</feature>
<evidence type="ECO:0000256" key="1">
    <source>
        <dbReference type="SAM" id="MobiDB-lite"/>
    </source>
</evidence>
<dbReference type="Proteomes" id="UP001470230">
    <property type="component" value="Unassembled WGS sequence"/>
</dbReference>